<evidence type="ECO:0000313" key="1">
    <source>
        <dbReference type="EMBL" id="MFB2619684.1"/>
    </source>
</evidence>
<proteinExistence type="predicted"/>
<comment type="caution">
    <text evidence="1">The sequence shown here is derived from an EMBL/GenBank/DDBJ whole genome shotgun (WGS) entry which is preliminary data.</text>
</comment>
<organism evidence="1 2">
    <name type="scientific">Shewanella mangrovisoli</name>
    <dbReference type="NCBI Taxonomy" id="2864211"/>
    <lineage>
        <taxon>Bacteria</taxon>
        <taxon>Pseudomonadati</taxon>
        <taxon>Pseudomonadota</taxon>
        <taxon>Gammaproteobacteria</taxon>
        <taxon>Alteromonadales</taxon>
        <taxon>Shewanellaceae</taxon>
        <taxon>Shewanella</taxon>
    </lineage>
</organism>
<evidence type="ECO:0000313" key="2">
    <source>
        <dbReference type="Proteomes" id="UP001576708"/>
    </source>
</evidence>
<dbReference type="RefSeq" id="WP_342201255.1">
    <property type="nucleotide sequence ID" value="NZ_JBCATE010000002.1"/>
</dbReference>
<protein>
    <recommendedName>
        <fullName evidence="3">Secreted protein</fullName>
    </recommendedName>
</protein>
<sequence>MNSSIVVKIAIVATVTVGGMTDLSHPCERGIYTSMCCRCRRRAYRDTSCEIKGWRVTWETVAMHITQYPIRQSCLGKIAFSQMNSSMVVKIAIVETVTVSSMAAISHSYERGISTSMCYLKMGLLYFSLFLRSISRISFSIKSITFMPFNT</sequence>
<reference evidence="1 2" key="1">
    <citation type="submission" date="2024-09" db="EMBL/GenBank/DDBJ databases">
        <authorList>
            <person name="Zhang Y."/>
        </authorList>
    </citation>
    <scope>NUCLEOTIDE SEQUENCE [LARGE SCALE GENOMIC DNA]</scope>
    <source>
        <strain evidence="1 2">ZJ318</strain>
    </source>
</reference>
<dbReference type="Proteomes" id="UP001576708">
    <property type="component" value="Unassembled WGS sequence"/>
</dbReference>
<dbReference type="EMBL" id="JBHFGU010000002">
    <property type="protein sequence ID" value="MFB2619684.1"/>
    <property type="molecule type" value="Genomic_DNA"/>
</dbReference>
<name>A0ABV4VHA1_9GAMM</name>
<accession>A0ABV4VHA1</accession>
<evidence type="ECO:0008006" key="3">
    <source>
        <dbReference type="Google" id="ProtNLM"/>
    </source>
</evidence>
<gene>
    <name evidence="1" type="ORF">ACE02W_07725</name>
</gene>
<keyword evidence="2" id="KW-1185">Reference proteome</keyword>